<dbReference type="Proteomes" id="UP000078454">
    <property type="component" value="Unassembled WGS sequence"/>
</dbReference>
<evidence type="ECO:0000259" key="2">
    <source>
        <dbReference type="Pfam" id="PF00561"/>
    </source>
</evidence>
<protein>
    <submittedName>
        <fullName evidence="3">Alpha/beta hydrolase</fullName>
    </submittedName>
</protein>
<dbReference type="STRING" id="1850517.A8708_22075"/>
<evidence type="ECO:0000313" key="3">
    <source>
        <dbReference type="EMBL" id="OAS17458.1"/>
    </source>
</evidence>
<dbReference type="Pfam" id="PF00561">
    <property type="entry name" value="Abhydrolase_1"/>
    <property type="match status" value="1"/>
</dbReference>
<dbReference type="Gene3D" id="3.40.50.1820">
    <property type="entry name" value="alpha/beta hydrolase"/>
    <property type="match status" value="1"/>
</dbReference>
<keyword evidence="1" id="KW-1133">Transmembrane helix</keyword>
<dbReference type="AlphaFoldDB" id="A0A198A926"/>
<gene>
    <name evidence="3" type="ORF">A8708_22075</name>
</gene>
<proteinExistence type="predicted"/>
<dbReference type="EMBL" id="LYPB01000072">
    <property type="protein sequence ID" value="OAS17458.1"/>
    <property type="molecule type" value="Genomic_DNA"/>
</dbReference>
<sequence length="342" mass="38125">MSTTTLNPVAGSLQPTLDQVITQPFLRRRKLIVTTLLALLIVCTSVVLIFHAYIAWTLARPHIEPLHSNPMKAVRLPYTNISFPSHNGASNLDGWFIPAASSSKTVIFSHGYGGNREEEWVPLYTLARELHKKQYNVLMFDYGYVNPTSSRLMTGGVQESQELLGAIDYVKQSTGGSIFIWGFSMGAGTALQTALQQNGDISGMILDSTFLLNSDTLYQNMNQVVRLPKYPSLPLVRLFFPILNGVSLHDVPFTKVTTTSYEMPIFMIHGTNDNKAPHVLVEAMFKQQHNTASKLWILPNAQHELLYRAEPKTYVTRTMDFLNSIEPLATSEHVNAGIPSSL</sequence>
<dbReference type="PANTHER" id="PTHR12277:SF81">
    <property type="entry name" value="PROTEIN ABHD13"/>
    <property type="match status" value="1"/>
</dbReference>
<comment type="caution">
    <text evidence="3">The sequence shown here is derived from an EMBL/GenBank/DDBJ whole genome shotgun (WGS) entry which is preliminary data.</text>
</comment>
<evidence type="ECO:0000256" key="1">
    <source>
        <dbReference type="SAM" id="Phobius"/>
    </source>
</evidence>
<keyword evidence="3" id="KW-0378">Hydrolase</keyword>
<reference evidence="3 4" key="1">
    <citation type="submission" date="2016-05" db="EMBL/GenBank/DDBJ databases">
        <title>Paenibacillus sp. 1ZS3-15 nov., isolated from the rhizosphere soil.</title>
        <authorList>
            <person name="Zhang X.X."/>
            <person name="Zhang J."/>
        </authorList>
    </citation>
    <scope>NUCLEOTIDE SEQUENCE [LARGE SCALE GENOMIC DNA]</scope>
    <source>
        <strain evidence="3 4">1ZS3-15</strain>
    </source>
</reference>
<evidence type="ECO:0000313" key="4">
    <source>
        <dbReference type="Proteomes" id="UP000078454"/>
    </source>
</evidence>
<keyword evidence="1" id="KW-0812">Transmembrane</keyword>
<dbReference type="InterPro" id="IPR029058">
    <property type="entry name" value="AB_hydrolase_fold"/>
</dbReference>
<keyword evidence="1" id="KW-0472">Membrane</keyword>
<accession>A0A198A926</accession>
<dbReference type="PANTHER" id="PTHR12277">
    <property type="entry name" value="ALPHA/BETA HYDROLASE DOMAIN-CONTAINING PROTEIN"/>
    <property type="match status" value="1"/>
</dbReference>
<feature type="transmembrane region" description="Helical" evidence="1">
    <location>
        <begin position="31"/>
        <end position="56"/>
    </location>
</feature>
<dbReference type="OrthoDB" id="9776685at2"/>
<organism evidence="3 4">
    <name type="scientific">Paenibacillus oryzisoli</name>
    <dbReference type="NCBI Taxonomy" id="1850517"/>
    <lineage>
        <taxon>Bacteria</taxon>
        <taxon>Bacillati</taxon>
        <taxon>Bacillota</taxon>
        <taxon>Bacilli</taxon>
        <taxon>Bacillales</taxon>
        <taxon>Paenibacillaceae</taxon>
        <taxon>Paenibacillus</taxon>
    </lineage>
</organism>
<dbReference type="RefSeq" id="WP_068665959.1">
    <property type="nucleotide sequence ID" value="NZ_LYPB01000072.1"/>
</dbReference>
<dbReference type="GO" id="GO:0016787">
    <property type="term" value="F:hydrolase activity"/>
    <property type="evidence" value="ECO:0007669"/>
    <property type="project" value="UniProtKB-KW"/>
</dbReference>
<keyword evidence="4" id="KW-1185">Reference proteome</keyword>
<dbReference type="InterPro" id="IPR000073">
    <property type="entry name" value="AB_hydrolase_1"/>
</dbReference>
<dbReference type="SUPFAM" id="SSF53474">
    <property type="entry name" value="alpha/beta-Hydrolases"/>
    <property type="match status" value="1"/>
</dbReference>
<name>A0A198A926_9BACL</name>
<feature type="domain" description="AB hydrolase-1" evidence="2">
    <location>
        <begin position="105"/>
        <end position="225"/>
    </location>
</feature>